<accession>I1YK94</accession>
<dbReference type="InterPro" id="IPR013750">
    <property type="entry name" value="GHMP_kinase_C_dom"/>
</dbReference>
<dbReference type="NCBIfam" id="TIGR00144">
    <property type="entry name" value="beta_RFAP_syn"/>
    <property type="match status" value="1"/>
</dbReference>
<keyword evidence="1" id="KW-0808">Transferase</keyword>
<evidence type="ECO:0000256" key="2">
    <source>
        <dbReference type="ARBA" id="ARBA00022777"/>
    </source>
</evidence>
<keyword evidence="2" id="KW-0418">Kinase</keyword>
<evidence type="ECO:0000313" key="6">
    <source>
        <dbReference type="Proteomes" id="UP000009145"/>
    </source>
</evidence>
<dbReference type="InterPro" id="IPR006204">
    <property type="entry name" value="GHMP_kinase_N_dom"/>
</dbReference>
<feature type="domain" description="GHMP kinase N-terminal" evidence="3">
    <location>
        <begin position="63"/>
        <end position="132"/>
    </location>
</feature>
<name>I1YK94_METFJ</name>
<dbReference type="PANTHER" id="PTHR20861">
    <property type="entry name" value="HOMOSERINE/4-DIPHOSPHOCYTIDYL-2-C-METHYL-D-ERYTHRITOL KINASE"/>
    <property type="match status" value="1"/>
</dbReference>
<dbReference type="PATRIC" id="fig|754477.3.peg.2168"/>
<dbReference type="Pfam" id="PF08544">
    <property type="entry name" value="GHMP_kinases_C"/>
    <property type="match status" value="1"/>
</dbReference>
<dbReference type="PIRSF" id="PIRSF004884">
    <property type="entry name" value="Sugar_kin_arch"/>
    <property type="match status" value="1"/>
</dbReference>
<dbReference type="InterPro" id="IPR020568">
    <property type="entry name" value="Ribosomal_Su5_D2-typ_SF"/>
</dbReference>
<dbReference type="InterPro" id="IPR004422">
    <property type="entry name" value="RFAP_synthase"/>
</dbReference>
<gene>
    <name evidence="5" type="ordered locus">Q7C_2201</name>
</gene>
<evidence type="ECO:0000256" key="1">
    <source>
        <dbReference type="ARBA" id="ARBA00022679"/>
    </source>
</evidence>
<dbReference type="SUPFAM" id="SSF54211">
    <property type="entry name" value="Ribosomal protein S5 domain 2-like"/>
    <property type="match status" value="1"/>
</dbReference>
<evidence type="ECO:0000313" key="5">
    <source>
        <dbReference type="EMBL" id="AFJ03337.1"/>
    </source>
</evidence>
<organism evidence="5 6">
    <name type="scientific">Methylophaga frappieri (strain ATCC BAA-2434 / DSM 25690 / JAM7)</name>
    <dbReference type="NCBI Taxonomy" id="754477"/>
    <lineage>
        <taxon>Bacteria</taxon>
        <taxon>Pseudomonadati</taxon>
        <taxon>Pseudomonadota</taxon>
        <taxon>Gammaproteobacteria</taxon>
        <taxon>Thiotrichales</taxon>
        <taxon>Piscirickettsiaceae</taxon>
        <taxon>Methylophaga</taxon>
    </lineage>
</organism>
<dbReference type="STRING" id="754477.Q7C_2201"/>
<dbReference type="EMBL" id="CP003380">
    <property type="protein sequence ID" value="AFJ03337.1"/>
    <property type="molecule type" value="Genomic_DNA"/>
</dbReference>
<dbReference type="InterPro" id="IPR014721">
    <property type="entry name" value="Ribsml_uS5_D2-typ_fold_subgr"/>
</dbReference>
<dbReference type="Pfam" id="PF00288">
    <property type="entry name" value="GHMP_kinases_N"/>
    <property type="match status" value="1"/>
</dbReference>
<evidence type="ECO:0000259" key="3">
    <source>
        <dbReference type="Pfam" id="PF00288"/>
    </source>
</evidence>
<dbReference type="PANTHER" id="PTHR20861:SF6">
    <property type="entry name" value="BETA-RIBOFURANOSYLPHENOL 5'-PHOSPHATE SYNTHASE"/>
    <property type="match status" value="1"/>
</dbReference>
<sequence length="336" mass="36146">MTAPARLHLGFLDLGANLGRRYGSIGMAIDSHRVRLQVHPGDHLQITGQANEAIGLKVQTLAEQIIARLQQHRPGQSISPHIQLQEMIPEHAGLGSGTQLAISLGHALAAFYGVTLNSSQIAQLTGRGKRSGIGINTFERGGFVVDGGLADSSDVPPLLMHHAFPESWRILLIMDPHYQGVHGQAEKKAFTTLPRFSATDSQAICHLTLMQLLPALVEANIDAFGAAITDIQSLIGEYFAPAQGGQFTSPRVAQLLHLARNMGHRGIAQSSWGPTGCVFVDSPEAATTLKAALEAQCQQTEMRGLQFHVTAATQKPAQIIRDCPETPFTQLRSHHG</sequence>
<dbReference type="AlphaFoldDB" id="I1YK94"/>
<dbReference type="KEGG" id="mec:Q7C_2201"/>
<evidence type="ECO:0000259" key="4">
    <source>
        <dbReference type="Pfam" id="PF08544"/>
    </source>
</evidence>
<dbReference type="Proteomes" id="UP000009145">
    <property type="component" value="Chromosome"/>
</dbReference>
<dbReference type="eggNOG" id="COG1907">
    <property type="taxonomic scope" value="Bacteria"/>
</dbReference>
<keyword evidence="6" id="KW-1185">Reference proteome</keyword>
<dbReference type="HOGENOM" id="CLU_061764_0_0_6"/>
<proteinExistence type="predicted"/>
<dbReference type="GO" id="GO:0005524">
    <property type="term" value="F:ATP binding"/>
    <property type="evidence" value="ECO:0007669"/>
    <property type="project" value="InterPro"/>
</dbReference>
<dbReference type="Gene3D" id="3.30.230.10">
    <property type="match status" value="1"/>
</dbReference>
<feature type="domain" description="GHMP kinase C-terminal" evidence="4">
    <location>
        <begin position="212"/>
        <end position="297"/>
    </location>
</feature>
<dbReference type="GO" id="GO:0016301">
    <property type="term" value="F:kinase activity"/>
    <property type="evidence" value="ECO:0007669"/>
    <property type="project" value="UniProtKB-KW"/>
</dbReference>
<protein>
    <submittedName>
        <fullName evidence="5">Beta-ribofuranosylaminobenzene 5'-phosphate synthase</fullName>
    </submittedName>
</protein>
<reference evidence="5 6" key="1">
    <citation type="journal article" date="2012" name="J. Bacteriol.">
        <title>Complete genome sequences of Methylophaga sp. strain JAM1 and Methylophaga sp. strain JAM7.</title>
        <authorList>
            <person name="Villeneuve C."/>
            <person name="Martineau C."/>
            <person name="Mauffrey F."/>
            <person name="Villemur R."/>
        </authorList>
    </citation>
    <scope>NUCLEOTIDE SEQUENCE [LARGE SCALE GENOMIC DNA]</scope>
    <source>
        <strain evidence="5 6">JAM7</strain>
    </source>
</reference>